<keyword evidence="4" id="KW-1185">Reference proteome</keyword>
<evidence type="ECO:0000313" key="3">
    <source>
        <dbReference type="EMBL" id="GAT35168.1"/>
    </source>
</evidence>
<dbReference type="AlphaFoldDB" id="A0A146GFD2"/>
<feature type="domain" description="Flavodoxin-like" evidence="2">
    <location>
        <begin position="2"/>
        <end position="140"/>
    </location>
</feature>
<dbReference type="Pfam" id="PF00258">
    <property type="entry name" value="Flavodoxin_1"/>
    <property type="match status" value="1"/>
</dbReference>
<keyword evidence="1" id="KW-0285">Flavoprotein</keyword>
<dbReference type="InterPro" id="IPR001094">
    <property type="entry name" value="Flavdoxin-like"/>
</dbReference>
<evidence type="ECO:0000313" key="4">
    <source>
        <dbReference type="Proteomes" id="UP000076023"/>
    </source>
</evidence>
<dbReference type="GO" id="GO:0010181">
    <property type="term" value="F:FMN binding"/>
    <property type="evidence" value="ECO:0007669"/>
    <property type="project" value="InterPro"/>
</dbReference>
<dbReference type="InParanoid" id="A0A146GFD2"/>
<dbReference type="GO" id="GO:0005829">
    <property type="term" value="C:cytosol"/>
    <property type="evidence" value="ECO:0007669"/>
    <property type="project" value="TreeGrafter"/>
</dbReference>
<reference evidence="4" key="1">
    <citation type="journal article" date="2017" name="Genome Announc.">
        <title>Draft Genome Sequence of Terrimicrobium sacchariphilum NM-5T, a Facultative Anaerobic Soil Bacterium of the Class Spartobacteria.</title>
        <authorList>
            <person name="Qiu Y.L."/>
            <person name="Tourlousse D.M."/>
            <person name="Matsuura N."/>
            <person name="Ohashi A."/>
            <person name="Sekiguchi Y."/>
        </authorList>
    </citation>
    <scope>NUCLEOTIDE SEQUENCE [LARGE SCALE GENOMIC DNA]</scope>
    <source>
        <strain evidence="4">NM-5</strain>
    </source>
</reference>
<gene>
    <name evidence="3" type="ORF">TSACC_3232</name>
</gene>
<protein>
    <submittedName>
        <fullName evidence="3">Sulfite reductase (NADPH) flavoprotein alpha-component</fullName>
    </submittedName>
</protein>
<sequence>MITIFFATQTGNAEESAENLLKHLTEGGLTARTKTLYDYQAGKLAEEQVALFVVSTFGDGEPPDDAIPFYAGLQTLAEGSLPGLKYAVFALGDKCYDEFCKFGRDIDAQLGRLGAERILATEECDLDQDVKLPPWADQLIPLLAEKAGAV</sequence>
<dbReference type="PROSITE" id="PS50902">
    <property type="entry name" value="FLAVODOXIN_LIKE"/>
    <property type="match status" value="1"/>
</dbReference>
<dbReference type="EMBL" id="BDCO01000003">
    <property type="protein sequence ID" value="GAT35168.1"/>
    <property type="molecule type" value="Genomic_DNA"/>
</dbReference>
<name>A0A146GFD2_TERSA</name>
<evidence type="ECO:0000259" key="2">
    <source>
        <dbReference type="PROSITE" id="PS50902"/>
    </source>
</evidence>
<dbReference type="STRING" id="690879.TSACC_3232"/>
<dbReference type="GO" id="GO:0050660">
    <property type="term" value="F:flavin adenine dinucleotide binding"/>
    <property type="evidence" value="ECO:0007669"/>
    <property type="project" value="TreeGrafter"/>
</dbReference>
<dbReference type="OrthoDB" id="9816402at2"/>
<dbReference type="Proteomes" id="UP000076023">
    <property type="component" value="Unassembled WGS sequence"/>
</dbReference>
<dbReference type="RefSeq" id="WP_075081004.1">
    <property type="nucleotide sequence ID" value="NZ_BDCO01000003.1"/>
</dbReference>
<evidence type="ECO:0000256" key="1">
    <source>
        <dbReference type="ARBA" id="ARBA00022630"/>
    </source>
</evidence>
<proteinExistence type="predicted"/>
<organism evidence="3 4">
    <name type="scientific">Terrimicrobium sacchariphilum</name>
    <dbReference type="NCBI Taxonomy" id="690879"/>
    <lineage>
        <taxon>Bacteria</taxon>
        <taxon>Pseudomonadati</taxon>
        <taxon>Verrucomicrobiota</taxon>
        <taxon>Terrimicrobiia</taxon>
        <taxon>Terrimicrobiales</taxon>
        <taxon>Terrimicrobiaceae</taxon>
        <taxon>Terrimicrobium</taxon>
    </lineage>
</organism>
<dbReference type="FunCoup" id="A0A146GFD2">
    <property type="interactions" value="13"/>
</dbReference>
<dbReference type="PRINTS" id="PR00369">
    <property type="entry name" value="FLAVODOXIN"/>
</dbReference>
<dbReference type="SUPFAM" id="SSF52218">
    <property type="entry name" value="Flavoproteins"/>
    <property type="match status" value="1"/>
</dbReference>
<dbReference type="Gene3D" id="3.40.50.360">
    <property type="match status" value="1"/>
</dbReference>
<comment type="caution">
    <text evidence="3">The sequence shown here is derived from an EMBL/GenBank/DDBJ whole genome shotgun (WGS) entry which is preliminary data.</text>
</comment>
<accession>A0A146GFD2</accession>
<dbReference type="InterPro" id="IPR029039">
    <property type="entry name" value="Flavoprotein-like_sf"/>
</dbReference>
<dbReference type="InterPro" id="IPR008254">
    <property type="entry name" value="Flavodoxin/NO_synth"/>
</dbReference>
<dbReference type="PANTHER" id="PTHR19384">
    <property type="entry name" value="NITRIC OXIDE SYNTHASE-RELATED"/>
    <property type="match status" value="1"/>
</dbReference>
<dbReference type="GO" id="GO:0016491">
    <property type="term" value="F:oxidoreductase activity"/>
    <property type="evidence" value="ECO:0007669"/>
    <property type="project" value="TreeGrafter"/>
</dbReference>